<dbReference type="Proteomes" id="UP001465755">
    <property type="component" value="Unassembled WGS sequence"/>
</dbReference>
<name>A0AAW1NSN0_9CHLO</name>
<proteinExistence type="predicted"/>
<dbReference type="CDD" id="cd20267">
    <property type="entry name" value="Complex1_LYR_LYRM7"/>
    <property type="match status" value="1"/>
</dbReference>
<dbReference type="EMBL" id="JALJOQ010000105">
    <property type="protein sequence ID" value="KAK9797725.1"/>
    <property type="molecule type" value="Genomic_DNA"/>
</dbReference>
<dbReference type="InterPro" id="IPR045298">
    <property type="entry name" value="Complex1_LYR_LYRM7"/>
</dbReference>
<keyword evidence="3" id="KW-1185">Reference proteome</keyword>
<feature type="domain" description="Complex 1 LYR protein" evidence="1">
    <location>
        <begin position="88"/>
        <end position="149"/>
    </location>
</feature>
<dbReference type="PANTHER" id="PTHR47484:SF1">
    <property type="entry name" value="COMPLEX 1 PROTEIN CONTAINING PROTEIN, EXPRESSED"/>
    <property type="match status" value="1"/>
</dbReference>
<organism evidence="2 3">
    <name type="scientific">Symbiochloris irregularis</name>
    <dbReference type="NCBI Taxonomy" id="706552"/>
    <lineage>
        <taxon>Eukaryota</taxon>
        <taxon>Viridiplantae</taxon>
        <taxon>Chlorophyta</taxon>
        <taxon>core chlorophytes</taxon>
        <taxon>Trebouxiophyceae</taxon>
        <taxon>Trebouxiales</taxon>
        <taxon>Trebouxiaceae</taxon>
        <taxon>Symbiochloris</taxon>
    </lineage>
</organism>
<comment type="caution">
    <text evidence="2">The sequence shown here is derived from an EMBL/GenBank/DDBJ whole genome shotgun (WGS) entry which is preliminary data.</text>
</comment>
<evidence type="ECO:0000313" key="2">
    <source>
        <dbReference type="EMBL" id="KAK9797725.1"/>
    </source>
</evidence>
<dbReference type="Pfam" id="PF05347">
    <property type="entry name" value="Complex1_LYR"/>
    <property type="match status" value="1"/>
</dbReference>
<evidence type="ECO:0000259" key="1">
    <source>
        <dbReference type="Pfam" id="PF05347"/>
    </source>
</evidence>
<protein>
    <recommendedName>
        <fullName evidence="1">Complex 1 LYR protein domain-containing protein</fullName>
    </recommendedName>
</protein>
<accession>A0AAW1NSN0</accession>
<dbReference type="AlphaFoldDB" id="A0AAW1NSN0"/>
<evidence type="ECO:0000313" key="3">
    <source>
        <dbReference type="Proteomes" id="UP001465755"/>
    </source>
</evidence>
<dbReference type="PANTHER" id="PTHR47484">
    <property type="entry name" value="COMPLEX 1 PROTEIN CONTAINING PROTEIN, EXPRESSED"/>
    <property type="match status" value="1"/>
</dbReference>
<reference evidence="2 3" key="1">
    <citation type="journal article" date="2024" name="Nat. Commun.">
        <title>Phylogenomics reveals the evolutionary origins of lichenization in chlorophyte algae.</title>
        <authorList>
            <person name="Puginier C."/>
            <person name="Libourel C."/>
            <person name="Otte J."/>
            <person name="Skaloud P."/>
            <person name="Haon M."/>
            <person name="Grisel S."/>
            <person name="Petersen M."/>
            <person name="Berrin J.G."/>
            <person name="Delaux P.M."/>
            <person name="Dal Grande F."/>
            <person name="Keller J."/>
        </authorList>
    </citation>
    <scope>NUCLEOTIDE SEQUENCE [LARGE SCALE GENOMIC DNA]</scope>
    <source>
        <strain evidence="2 3">SAG 2036</strain>
    </source>
</reference>
<dbReference type="GO" id="GO:0005739">
    <property type="term" value="C:mitochondrion"/>
    <property type="evidence" value="ECO:0007669"/>
    <property type="project" value="GOC"/>
</dbReference>
<dbReference type="InterPro" id="IPR008011">
    <property type="entry name" value="Complex1_LYR_dom"/>
</dbReference>
<gene>
    <name evidence="2" type="ORF">WJX73_000396</name>
</gene>
<sequence length="173" mass="18882">MTDSAGTLPRSTLQALTEVCSSTLSTPDTTAGFRLVRRTSGYPSVLGNVPRAFSSDGRVEEFLDDNLKLSKKSGQNGLPANLLTLRSEALALYREVLRTSRIFIWPDNEGNLWKDVIASSARQEFEAARGIQDPQMIAQLVINGRSYLQDALDKVSQKQSEAAVQPSPPEAIS</sequence>
<dbReference type="GO" id="GO:0034551">
    <property type="term" value="P:mitochondrial respiratory chain complex III assembly"/>
    <property type="evidence" value="ECO:0007669"/>
    <property type="project" value="InterPro"/>
</dbReference>